<sequence>MITFPFYYSKIIIISVTPLRQFLMFLFLSPFLLIFLLRLDTFALIYQGSSMLV</sequence>
<name>E2NH99_9BACE</name>
<evidence type="ECO:0000313" key="2">
    <source>
        <dbReference type="EMBL" id="EEF88700.1"/>
    </source>
</evidence>
<organism evidence="2 3">
    <name type="scientific">Bacteroides cellulosilyticus DSM 14838</name>
    <dbReference type="NCBI Taxonomy" id="537012"/>
    <lineage>
        <taxon>Bacteria</taxon>
        <taxon>Pseudomonadati</taxon>
        <taxon>Bacteroidota</taxon>
        <taxon>Bacteroidia</taxon>
        <taxon>Bacteroidales</taxon>
        <taxon>Bacteroidaceae</taxon>
        <taxon>Bacteroides</taxon>
    </lineage>
</organism>
<keyword evidence="1" id="KW-0472">Membrane</keyword>
<dbReference type="HOGENOM" id="CLU_3058308_0_0_10"/>
<keyword evidence="1" id="KW-1133">Transmembrane helix</keyword>
<keyword evidence="1" id="KW-0812">Transmembrane</keyword>
<dbReference type="AlphaFoldDB" id="E2NH99"/>
<reference evidence="2 3" key="2">
    <citation type="submission" date="2009-01" db="EMBL/GenBank/DDBJ databases">
        <title>Draft genome sequence of Bacteroides cellulosilyticus (DSM 14838).</title>
        <authorList>
            <person name="Sudarsanam P."/>
            <person name="Ley R."/>
            <person name="Guruge J."/>
            <person name="Turnbaugh P.J."/>
            <person name="Mahowald M."/>
            <person name="Liep D."/>
            <person name="Gordon J."/>
        </authorList>
    </citation>
    <scope>NUCLEOTIDE SEQUENCE [LARGE SCALE GENOMIC DNA]</scope>
    <source>
        <strain evidence="2 3">DSM 14838</strain>
    </source>
</reference>
<feature type="transmembrane region" description="Helical" evidence="1">
    <location>
        <begin position="21"/>
        <end position="46"/>
    </location>
</feature>
<dbReference type="Proteomes" id="UP000003711">
    <property type="component" value="Unassembled WGS sequence"/>
</dbReference>
<evidence type="ECO:0000313" key="3">
    <source>
        <dbReference type="Proteomes" id="UP000003711"/>
    </source>
</evidence>
<proteinExistence type="predicted"/>
<reference evidence="2 3" key="1">
    <citation type="submission" date="2008-12" db="EMBL/GenBank/DDBJ databases">
        <authorList>
            <person name="Fulton L."/>
            <person name="Clifton S."/>
            <person name="Fulton B."/>
            <person name="Xu J."/>
            <person name="Minx P."/>
            <person name="Pepin K.H."/>
            <person name="Johnson M."/>
            <person name="Bhonagiri V."/>
            <person name="Nash W.E."/>
            <person name="Mardis E.R."/>
            <person name="Wilson R.K."/>
        </authorList>
    </citation>
    <scope>NUCLEOTIDE SEQUENCE [LARGE SCALE GENOMIC DNA]</scope>
    <source>
        <strain evidence="2 3">DSM 14838</strain>
    </source>
</reference>
<accession>E2NH99</accession>
<comment type="caution">
    <text evidence="2">The sequence shown here is derived from an EMBL/GenBank/DDBJ whole genome shotgun (WGS) entry which is preliminary data.</text>
</comment>
<evidence type="ECO:0000256" key="1">
    <source>
        <dbReference type="SAM" id="Phobius"/>
    </source>
</evidence>
<dbReference type="EMBL" id="ACCH01000268">
    <property type="protein sequence ID" value="EEF88700.1"/>
    <property type="molecule type" value="Genomic_DNA"/>
</dbReference>
<gene>
    <name evidence="2" type="ORF">BACCELL_03675</name>
</gene>
<protein>
    <submittedName>
        <fullName evidence="2">Uncharacterized protein</fullName>
    </submittedName>
</protein>